<gene>
    <name evidence="2" type="ORF">SAMN05661093_08488</name>
</gene>
<dbReference type="EMBL" id="FWXV01000010">
    <property type="protein sequence ID" value="SMD24387.1"/>
    <property type="molecule type" value="Genomic_DNA"/>
</dbReference>
<evidence type="ECO:0000313" key="3">
    <source>
        <dbReference type="Proteomes" id="UP000192674"/>
    </source>
</evidence>
<dbReference type="Gene3D" id="3.30.450.180">
    <property type="match status" value="1"/>
</dbReference>
<dbReference type="InterPro" id="IPR001387">
    <property type="entry name" value="Cro/C1-type_HTH"/>
</dbReference>
<dbReference type="PANTHER" id="PTHR35010:SF2">
    <property type="entry name" value="BLL4672 PROTEIN"/>
    <property type="match status" value="1"/>
</dbReference>
<dbReference type="InterPro" id="IPR010982">
    <property type="entry name" value="Lambda_DNA-bd_dom_sf"/>
</dbReference>
<keyword evidence="3" id="KW-1185">Reference proteome</keyword>
<dbReference type="Pfam" id="PF17765">
    <property type="entry name" value="MLTR_LBD"/>
    <property type="match status" value="1"/>
</dbReference>
<dbReference type="PANTHER" id="PTHR35010">
    <property type="entry name" value="BLL4672 PROTEIN-RELATED"/>
    <property type="match status" value="1"/>
</dbReference>
<organism evidence="2 3">
    <name type="scientific">Kibdelosporangium aridum</name>
    <dbReference type="NCBI Taxonomy" id="2030"/>
    <lineage>
        <taxon>Bacteria</taxon>
        <taxon>Bacillati</taxon>
        <taxon>Actinomycetota</taxon>
        <taxon>Actinomycetes</taxon>
        <taxon>Pseudonocardiales</taxon>
        <taxon>Pseudonocardiaceae</taxon>
        <taxon>Kibdelosporangium</taxon>
    </lineage>
</organism>
<dbReference type="CDD" id="cd00093">
    <property type="entry name" value="HTH_XRE"/>
    <property type="match status" value="1"/>
</dbReference>
<evidence type="ECO:0000259" key="1">
    <source>
        <dbReference type="SMART" id="SM00530"/>
    </source>
</evidence>
<feature type="domain" description="HTH cro/C1-type" evidence="1">
    <location>
        <begin position="21"/>
        <end position="93"/>
    </location>
</feature>
<dbReference type="SMART" id="SM00530">
    <property type="entry name" value="HTH_XRE"/>
    <property type="match status" value="1"/>
</dbReference>
<dbReference type="SUPFAM" id="SSF47413">
    <property type="entry name" value="lambda repressor-like DNA-binding domains"/>
    <property type="match status" value="1"/>
</dbReference>
<dbReference type="Proteomes" id="UP000192674">
    <property type="component" value="Unassembled WGS sequence"/>
</dbReference>
<dbReference type="AlphaFoldDB" id="A0A1W2FQZ2"/>
<protein>
    <submittedName>
        <fullName evidence="2">Helix-turn-helix domain-containing protein</fullName>
    </submittedName>
</protein>
<accession>A0A1W2FQZ2</accession>
<evidence type="ECO:0000313" key="2">
    <source>
        <dbReference type="EMBL" id="SMD24387.1"/>
    </source>
</evidence>
<sequence length="279" mass="32249">MTSPTLVKTPDDVRRRELAAFLRSRRERISPEEVGLPPGGRRRTPGLRREEVAQLAGVGVTWYTWLEQGRDIRASDQVLAALADTLRLDAHERSHMFTLAGSTRPVEPSECRALTPQMHEILQQLHPLPAGVLNGRMDILGCNPAYEWVFGLEDIPFEDRNAMLLLFVRPGWRDRLLDRAETMPRAVAQFRASMAGHVADKNWKCLVRELRAKSPDFESLWSRHEVRWMDNMTKRFDHPEAGLLEFNYTNLWFGPRSETRLCTFTPSTQDTWDKLRARF</sequence>
<dbReference type="RefSeq" id="WP_235039154.1">
    <property type="nucleotide sequence ID" value="NZ_FWXV01000010.1"/>
</dbReference>
<reference evidence="2 3" key="1">
    <citation type="submission" date="2017-04" db="EMBL/GenBank/DDBJ databases">
        <authorList>
            <person name="Afonso C.L."/>
            <person name="Miller P.J."/>
            <person name="Scott M.A."/>
            <person name="Spackman E."/>
            <person name="Goraichik I."/>
            <person name="Dimitrov K.M."/>
            <person name="Suarez D.L."/>
            <person name="Swayne D.E."/>
        </authorList>
    </citation>
    <scope>NUCLEOTIDE SEQUENCE [LARGE SCALE GENOMIC DNA]</scope>
    <source>
        <strain evidence="2 3">DSM 43828</strain>
    </source>
</reference>
<dbReference type="GO" id="GO:0003677">
    <property type="term" value="F:DNA binding"/>
    <property type="evidence" value="ECO:0007669"/>
    <property type="project" value="InterPro"/>
</dbReference>
<proteinExistence type="predicted"/>
<dbReference type="Pfam" id="PF13560">
    <property type="entry name" value="HTH_31"/>
    <property type="match status" value="1"/>
</dbReference>
<dbReference type="InterPro" id="IPR041413">
    <property type="entry name" value="MLTR_LBD"/>
</dbReference>
<dbReference type="Gene3D" id="1.10.260.40">
    <property type="entry name" value="lambda repressor-like DNA-binding domains"/>
    <property type="match status" value="1"/>
</dbReference>
<name>A0A1W2FQZ2_KIBAR</name>